<evidence type="ECO:0000313" key="2">
    <source>
        <dbReference type="Proteomes" id="UP000244855"/>
    </source>
</evidence>
<gene>
    <name evidence="1" type="ORF">DM02DRAFT_399313</name>
</gene>
<organism evidence="1 2">
    <name type="scientific">Periconia macrospinosa</name>
    <dbReference type="NCBI Taxonomy" id="97972"/>
    <lineage>
        <taxon>Eukaryota</taxon>
        <taxon>Fungi</taxon>
        <taxon>Dikarya</taxon>
        <taxon>Ascomycota</taxon>
        <taxon>Pezizomycotina</taxon>
        <taxon>Dothideomycetes</taxon>
        <taxon>Pleosporomycetidae</taxon>
        <taxon>Pleosporales</taxon>
        <taxon>Massarineae</taxon>
        <taxon>Periconiaceae</taxon>
        <taxon>Periconia</taxon>
    </lineage>
</organism>
<dbReference type="AlphaFoldDB" id="A0A2V1DQM8"/>
<reference evidence="1 2" key="1">
    <citation type="journal article" date="2018" name="Sci. Rep.">
        <title>Comparative genomics provides insights into the lifestyle and reveals functional heterogeneity of dark septate endophytic fungi.</title>
        <authorList>
            <person name="Knapp D.G."/>
            <person name="Nemeth J.B."/>
            <person name="Barry K."/>
            <person name="Hainaut M."/>
            <person name="Henrissat B."/>
            <person name="Johnson J."/>
            <person name="Kuo A."/>
            <person name="Lim J.H.P."/>
            <person name="Lipzen A."/>
            <person name="Nolan M."/>
            <person name="Ohm R.A."/>
            <person name="Tamas L."/>
            <person name="Grigoriev I.V."/>
            <person name="Spatafora J.W."/>
            <person name="Nagy L.G."/>
            <person name="Kovacs G.M."/>
        </authorList>
    </citation>
    <scope>NUCLEOTIDE SEQUENCE [LARGE SCALE GENOMIC DNA]</scope>
    <source>
        <strain evidence="1 2">DSE2036</strain>
    </source>
</reference>
<dbReference type="EMBL" id="KZ805376">
    <property type="protein sequence ID" value="PVI00286.1"/>
    <property type="molecule type" value="Genomic_DNA"/>
</dbReference>
<keyword evidence="2" id="KW-1185">Reference proteome</keyword>
<protein>
    <submittedName>
        <fullName evidence="1">Uncharacterized protein</fullName>
    </submittedName>
</protein>
<evidence type="ECO:0000313" key="1">
    <source>
        <dbReference type="EMBL" id="PVI00286.1"/>
    </source>
</evidence>
<name>A0A2V1DQM8_9PLEO</name>
<sequence>MYVGSVNLFVWRRWLCGPKLPACFSFIVLCRSHRQVEVCQMWILSNTRPPGSSQAEDLTDATTTCIVGIVIELISQAIGSSITLSTALAIRRKMLVSKESPQSRCSM</sequence>
<accession>A0A2V1DQM8</accession>
<dbReference type="Proteomes" id="UP000244855">
    <property type="component" value="Unassembled WGS sequence"/>
</dbReference>
<proteinExistence type="predicted"/>